<keyword evidence="2" id="KW-0479">Metal-binding</keyword>
<gene>
    <name evidence="8" type="ORF">N7509_011471</name>
</gene>
<dbReference type="GO" id="GO:0008270">
    <property type="term" value="F:zinc ion binding"/>
    <property type="evidence" value="ECO:0007669"/>
    <property type="project" value="UniProtKB-KW"/>
</dbReference>
<accession>A0A9W9VTL3</accession>
<evidence type="ECO:0000256" key="4">
    <source>
        <dbReference type="ARBA" id="ARBA00022833"/>
    </source>
</evidence>
<dbReference type="AlphaFoldDB" id="A0A9W9VTL3"/>
<dbReference type="SUPFAM" id="SSF53098">
    <property type="entry name" value="Ribonuclease H-like"/>
    <property type="match status" value="1"/>
</dbReference>
<keyword evidence="9" id="KW-1185">Reference proteome</keyword>
<feature type="domain" description="HAT C-terminal dimerisation" evidence="7">
    <location>
        <begin position="51"/>
        <end position="126"/>
    </location>
</feature>
<reference evidence="8" key="1">
    <citation type="submission" date="2022-12" db="EMBL/GenBank/DDBJ databases">
        <authorList>
            <person name="Petersen C."/>
        </authorList>
    </citation>
    <scope>NUCLEOTIDE SEQUENCE</scope>
    <source>
        <strain evidence="8">IBT 29677</strain>
    </source>
</reference>
<organism evidence="8 9">
    <name type="scientific">Penicillium cosmopolitanum</name>
    <dbReference type="NCBI Taxonomy" id="1131564"/>
    <lineage>
        <taxon>Eukaryota</taxon>
        <taxon>Fungi</taxon>
        <taxon>Dikarya</taxon>
        <taxon>Ascomycota</taxon>
        <taxon>Pezizomycotina</taxon>
        <taxon>Eurotiomycetes</taxon>
        <taxon>Eurotiomycetidae</taxon>
        <taxon>Eurotiales</taxon>
        <taxon>Aspergillaceae</taxon>
        <taxon>Penicillium</taxon>
    </lineage>
</organism>
<evidence type="ECO:0000256" key="2">
    <source>
        <dbReference type="ARBA" id="ARBA00022723"/>
    </source>
</evidence>
<dbReference type="GeneID" id="81375088"/>
<evidence type="ECO:0000313" key="9">
    <source>
        <dbReference type="Proteomes" id="UP001147747"/>
    </source>
</evidence>
<dbReference type="InterPro" id="IPR052035">
    <property type="entry name" value="ZnF_BED_domain_contain"/>
</dbReference>
<dbReference type="InterPro" id="IPR008906">
    <property type="entry name" value="HATC_C_dom"/>
</dbReference>
<dbReference type="GO" id="GO:0046983">
    <property type="term" value="F:protein dimerization activity"/>
    <property type="evidence" value="ECO:0007669"/>
    <property type="project" value="InterPro"/>
</dbReference>
<evidence type="ECO:0000256" key="1">
    <source>
        <dbReference type="ARBA" id="ARBA00004123"/>
    </source>
</evidence>
<dbReference type="Proteomes" id="UP001147747">
    <property type="component" value="Unassembled WGS sequence"/>
</dbReference>
<keyword evidence="5" id="KW-0539">Nucleus</keyword>
<dbReference type="Pfam" id="PF05699">
    <property type="entry name" value="Dimer_Tnp_hAT"/>
    <property type="match status" value="1"/>
</dbReference>
<keyword evidence="3" id="KW-0863">Zinc-finger</keyword>
<protein>
    <recommendedName>
        <fullName evidence="7">HAT C-terminal dimerisation domain-containing protein</fullName>
    </recommendedName>
</protein>
<evidence type="ECO:0000256" key="3">
    <source>
        <dbReference type="ARBA" id="ARBA00022771"/>
    </source>
</evidence>
<reference evidence="8" key="2">
    <citation type="journal article" date="2023" name="IMA Fungus">
        <title>Comparative genomic study of the Penicillium genus elucidates a diverse pangenome and 15 lateral gene transfer events.</title>
        <authorList>
            <person name="Petersen C."/>
            <person name="Sorensen T."/>
            <person name="Nielsen M.R."/>
            <person name="Sondergaard T.E."/>
            <person name="Sorensen J.L."/>
            <person name="Fitzpatrick D.A."/>
            <person name="Frisvad J.C."/>
            <person name="Nielsen K.L."/>
        </authorList>
    </citation>
    <scope>NUCLEOTIDE SEQUENCE</scope>
    <source>
        <strain evidence="8">IBT 29677</strain>
    </source>
</reference>
<dbReference type="RefSeq" id="XP_056486728.1">
    <property type="nucleotide sequence ID" value="XM_056636108.1"/>
</dbReference>
<keyword evidence="4" id="KW-0862">Zinc</keyword>
<dbReference type="InterPro" id="IPR012337">
    <property type="entry name" value="RNaseH-like_sf"/>
</dbReference>
<evidence type="ECO:0000313" key="8">
    <source>
        <dbReference type="EMBL" id="KAJ5388930.1"/>
    </source>
</evidence>
<evidence type="ECO:0000256" key="6">
    <source>
        <dbReference type="SAM" id="MobiDB-lite"/>
    </source>
</evidence>
<dbReference type="EMBL" id="JAPZBU010000009">
    <property type="protein sequence ID" value="KAJ5388930.1"/>
    <property type="molecule type" value="Genomic_DNA"/>
</dbReference>
<feature type="region of interest" description="Disordered" evidence="6">
    <location>
        <begin position="154"/>
        <end position="178"/>
    </location>
</feature>
<name>A0A9W9VTL3_9EURO</name>
<feature type="compositionally biased region" description="Basic and acidic residues" evidence="6">
    <location>
        <begin position="154"/>
        <end position="168"/>
    </location>
</feature>
<comment type="subcellular location">
    <subcellularLocation>
        <location evidence="1">Nucleus</location>
    </subcellularLocation>
</comment>
<dbReference type="PANTHER" id="PTHR46481">
    <property type="entry name" value="ZINC FINGER BED DOMAIN-CONTAINING PROTEIN 4"/>
    <property type="match status" value="1"/>
</dbReference>
<dbReference type="OrthoDB" id="4507940at2759"/>
<evidence type="ECO:0000259" key="7">
    <source>
        <dbReference type="Pfam" id="PF05699"/>
    </source>
</evidence>
<proteinExistence type="predicted"/>
<evidence type="ECO:0000256" key="5">
    <source>
        <dbReference type="ARBA" id="ARBA00023242"/>
    </source>
</evidence>
<dbReference type="PANTHER" id="PTHR46481:SF10">
    <property type="entry name" value="ZINC FINGER BED DOMAIN-CONTAINING PROTEIN 39"/>
    <property type="match status" value="1"/>
</dbReference>
<comment type="caution">
    <text evidence="8">The sequence shown here is derived from an EMBL/GenBank/DDBJ whole genome shotgun (WGS) entry which is preliminary data.</text>
</comment>
<dbReference type="GO" id="GO:0005634">
    <property type="term" value="C:nucleus"/>
    <property type="evidence" value="ECO:0007669"/>
    <property type="project" value="UniProtKB-SubCell"/>
</dbReference>
<sequence>MSTATYKNRQLNVQTDDLYKNSSDHESFDNIEYLVESSVVGDLQQNDQDEVSRYLNAGIQKAKSILTYWKDYQQEYPLLACLAKDFLAAPATGTGVKCLFNSARNICHYRRSSLNPTTIQDLIMLNCTSDFENKTADLMIQEAYLLQQDIEAEREERRVSGEKDKLEPISDNEEEDTA</sequence>